<comment type="caution">
    <text evidence="2">The sequence shown here is derived from an EMBL/GenBank/DDBJ whole genome shotgun (WGS) entry which is preliminary data.</text>
</comment>
<proteinExistence type="predicted"/>
<dbReference type="EMBL" id="PFUO01000057">
    <property type="protein sequence ID" value="PJB17248.1"/>
    <property type="molecule type" value="Genomic_DNA"/>
</dbReference>
<protein>
    <recommendedName>
        <fullName evidence="4">Peptidase M23</fullName>
    </recommendedName>
</protein>
<reference evidence="3" key="1">
    <citation type="submission" date="2017-09" db="EMBL/GenBank/DDBJ databases">
        <title>Depth-based differentiation of microbial function through sediment-hosted aquifers and enrichment of novel symbionts in the deep terrestrial subsurface.</title>
        <authorList>
            <person name="Probst A.J."/>
            <person name="Ladd B."/>
            <person name="Jarett J.K."/>
            <person name="Geller-Mcgrath D.E."/>
            <person name="Sieber C.M.K."/>
            <person name="Emerson J.B."/>
            <person name="Anantharaman K."/>
            <person name="Thomas B.C."/>
            <person name="Malmstrom R."/>
            <person name="Stieglmeier M."/>
            <person name="Klingl A."/>
            <person name="Woyke T."/>
            <person name="Ryan C.M."/>
            <person name="Banfield J.F."/>
        </authorList>
    </citation>
    <scope>NUCLEOTIDE SEQUENCE [LARGE SCALE GENOMIC DNA]</scope>
</reference>
<gene>
    <name evidence="2" type="ORF">CO116_01145</name>
</gene>
<name>A0A2M8AHZ9_9BACT</name>
<evidence type="ECO:0000313" key="2">
    <source>
        <dbReference type="EMBL" id="PJB17248.1"/>
    </source>
</evidence>
<evidence type="ECO:0008006" key="4">
    <source>
        <dbReference type="Google" id="ProtNLM"/>
    </source>
</evidence>
<dbReference type="Proteomes" id="UP000230611">
    <property type="component" value="Unassembled WGS sequence"/>
</dbReference>
<dbReference type="Gene3D" id="6.10.250.3150">
    <property type="match status" value="1"/>
</dbReference>
<accession>A0A2M8AHZ9</accession>
<evidence type="ECO:0000256" key="1">
    <source>
        <dbReference type="SAM" id="Coils"/>
    </source>
</evidence>
<feature type="coiled-coil region" evidence="1">
    <location>
        <begin position="46"/>
        <end position="136"/>
    </location>
</feature>
<keyword evidence="1" id="KW-0175">Coiled coil</keyword>
<sequence length="228" mass="26403">MKEQNKISNGVNRIIKIIIPILLFVLFFNISNFSYGQNEAGDSEEIREINKQIEAQRARIRKMQDQQVVYESLIRQKQNEKANLNNQLAILENRLAKAELDIEGVNIEISRTNLEIKKINLEIADKDAQIKQQKEHLTNVLRLMQKQDASSVLEILLLNSSFTEFMNQLKYLEDINGEIGKSLEALKEFRQQLAKQQSSLADKNKELNKLKEQLQNKKVALIGEQENK</sequence>
<feature type="coiled-coil region" evidence="1">
    <location>
        <begin position="186"/>
        <end position="227"/>
    </location>
</feature>
<dbReference type="AlphaFoldDB" id="A0A2M8AHZ9"/>
<feature type="non-terminal residue" evidence="2">
    <location>
        <position position="228"/>
    </location>
</feature>
<organism evidence="2 3">
    <name type="scientific">Candidatus Falkowbacteria bacterium CG_4_9_14_3_um_filter_38_19</name>
    <dbReference type="NCBI Taxonomy" id="1974559"/>
    <lineage>
        <taxon>Bacteria</taxon>
        <taxon>Candidatus Falkowiibacteriota</taxon>
    </lineage>
</organism>
<evidence type="ECO:0000313" key="3">
    <source>
        <dbReference type="Proteomes" id="UP000230611"/>
    </source>
</evidence>